<accession>A0AAE6NUM9</accession>
<evidence type="ECO:0000256" key="1">
    <source>
        <dbReference type="SAM" id="MobiDB-lite"/>
    </source>
</evidence>
<feature type="region of interest" description="Disordered" evidence="1">
    <location>
        <begin position="219"/>
        <end position="244"/>
    </location>
</feature>
<reference evidence="4 5" key="1">
    <citation type="submission" date="2018-10" db="EMBL/GenBank/DDBJ databases">
        <title>Genomic Encyclopedia of Archaeal and Bacterial Type Strains, Phase II (KMG-II): from individual species to whole genera.</title>
        <authorList>
            <person name="Goeker M."/>
        </authorList>
    </citation>
    <scope>NUCLEOTIDE SEQUENCE [LARGE SCALE GENOMIC DNA]</scope>
    <source>
        <strain evidence="5">ATCC 35512 / DSM 2944 / CIP 106514 / LMD 82.5 / NBRC 102493 / NCCB 82005 / GB17</strain>
        <strain evidence="4">DSM 2944</strain>
    </source>
</reference>
<dbReference type="Pfam" id="PF20172">
    <property type="entry name" value="DUF6538"/>
    <property type="match status" value="1"/>
</dbReference>
<dbReference type="KEGG" id="ppan:ESD82_04945"/>
<dbReference type="RefSeq" id="WP_147428854.1">
    <property type="nucleotide sequence ID" value="NZ_CP044423.1"/>
</dbReference>
<dbReference type="EMBL" id="RBLI01000002">
    <property type="protein sequence ID" value="RKS44245.1"/>
    <property type="molecule type" value="Genomic_DNA"/>
</dbReference>
<evidence type="ECO:0000313" key="3">
    <source>
        <dbReference type="EMBL" id="QFG35525.1"/>
    </source>
</evidence>
<feature type="domain" description="DUF6538" evidence="2">
    <location>
        <begin position="7"/>
        <end position="61"/>
    </location>
</feature>
<dbReference type="InterPro" id="IPR046668">
    <property type="entry name" value="DUF6538"/>
</dbReference>
<reference evidence="3 6" key="2">
    <citation type="submission" date="2019-01" db="EMBL/GenBank/DDBJ databases">
        <title>Complete Genome Sequence and Annotation of the Paracoccus pantotrophus type strain DSM 2944.</title>
        <authorList>
            <person name="Bockwoldt J.A."/>
            <person name="Zimmermann M."/>
            <person name="Tiso T."/>
            <person name="Blank L.M."/>
        </authorList>
    </citation>
    <scope>NUCLEOTIDE SEQUENCE [LARGE SCALE GENOMIC DNA]</scope>
    <source>
        <strain evidence="3 6">DSM 2944</strain>
    </source>
</reference>
<gene>
    <name evidence="4" type="ORF">BDE18_3087</name>
    <name evidence="3" type="ORF">ESD82_04945</name>
</gene>
<evidence type="ECO:0000313" key="5">
    <source>
        <dbReference type="Proteomes" id="UP000273626"/>
    </source>
</evidence>
<sequence length="255" mass="27836">MAGQVRHLKVKNGRFYARIAVPAHLRQIIGKTELVTPLGGERRAAMKALPAAVAMLQRQIATAEASTAGDRQAGPNGPITTADYGRAVWQRYTAALAEDEAKRDRLPSVDAIEVEQDKLMQRAQAGQIALADPLAVLDASLDLLVMKDAQAFDQSARQAKLDALRADLTENRTHLVEHEIDAYLDRHSLTAPEGSAERATLAKRIMRAEIEALQRTLERDQGNYGGKPADPIVTPPAGNPEALQPVKIRVRIHNQ</sequence>
<dbReference type="EMBL" id="CP044423">
    <property type="protein sequence ID" value="QFG35525.1"/>
    <property type="molecule type" value="Genomic_DNA"/>
</dbReference>
<protein>
    <recommendedName>
        <fullName evidence="2">DUF6538 domain-containing protein</fullName>
    </recommendedName>
</protein>
<keyword evidence="5" id="KW-1185">Reference proteome</keyword>
<evidence type="ECO:0000313" key="6">
    <source>
        <dbReference type="Proteomes" id="UP000326453"/>
    </source>
</evidence>
<dbReference type="Proteomes" id="UP000326453">
    <property type="component" value="Chromosome 2"/>
</dbReference>
<proteinExistence type="predicted"/>
<dbReference type="GeneID" id="51369899"/>
<evidence type="ECO:0000313" key="4">
    <source>
        <dbReference type="EMBL" id="RKS44245.1"/>
    </source>
</evidence>
<name>A0AAE6NUM9_PARPN</name>
<organism evidence="3 6">
    <name type="scientific">Paracoccus pantotrophus</name>
    <name type="common">Thiosphaera pantotropha</name>
    <dbReference type="NCBI Taxonomy" id="82367"/>
    <lineage>
        <taxon>Bacteria</taxon>
        <taxon>Pseudomonadati</taxon>
        <taxon>Pseudomonadota</taxon>
        <taxon>Alphaproteobacteria</taxon>
        <taxon>Rhodobacterales</taxon>
        <taxon>Paracoccaceae</taxon>
        <taxon>Paracoccus</taxon>
    </lineage>
</organism>
<dbReference type="Proteomes" id="UP000273626">
    <property type="component" value="Unassembled WGS sequence"/>
</dbReference>
<evidence type="ECO:0000259" key="2">
    <source>
        <dbReference type="Pfam" id="PF20172"/>
    </source>
</evidence>
<dbReference type="AlphaFoldDB" id="A0AAE6NUM9"/>